<name>A0ABY0V9E8_9PSED</name>
<sequence>MGKKIVLVGFYVGDEYFEQYSKGDPFPQVAAYKLEGRFLEALRFDGGVVNNVASIAVSTYPRNSKVYFPGASELGAGGRCKVIPLLNLPLLKIVSRLLGTLFNLLRLRKSGVDAICVYAAHTPNLVAAYVVRKLYGIPFFVYIPDLPVYMDMGMGRSFLMRVLKKLDSKIIDNLIFRSSGVFVASKYMAADSAKWSKKPFLVLEGIANSTITAPEEISVVEQKNIIFYAGGLSRAYGIVELVEGFIKAGVDYELWLCGRGELESYLSEVSGRYPSVKYLGFLSAQEVEKIQSSASCLILSRNPQERYTRYSFPSKLLEYMVSGIPVLTTRLGGIPDEYFEFLNVIEDSSADGICAALTEFCAADRQFLFRKAACGKIWISKNKTSFAVGRKILDFMEIHN</sequence>
<dbReference type="Pfam" id="PF13692">
    <property type="entry name" value="Glyco_trans_1_4"/>
    <property type="match status" value="1"/>
</dbReference>
<protein>
    <submittedName>
        <fullName evidence="1">Glycosyltransferase involved in cell wall bisynthesis</fullName>
    </submittedName>
</protein>
<dbReference type="EMBL" id="LT629796">
    <property type="protein sequence ID" value="SDU00321.1"/>
    <property type="molecule type" value="Genomic_DNA"/>
</dbReference>
<dbReference type="PANTHER" id="PTHR45947:SF15">
    <property type="entry name" value="TEICHURONIC ACID BIOSYNTHESIS GLYCOSYLTRANSFERASE TUAC-RELATED"/>
    <property type="match status" value="1"/>
</dbReference>
<evidence type="ECO:0000313" key="1">
    <source>
        <dbReference type="EMBL" id="SDU00321.1"/>
    </source>
</evidence>
<reference evidence="1 2" key="1">
    <citation type="submission" date="2016-10" db="EMBL/GenBank/DDBJ databases">
        <authorList>
            <person name="Varghese N."/>
            <person name="Submissions S."/>
        </authorList>
    </citation>
    <scope>NUCLEOTIDE SEQUENCE [LARGE SCALE GENOMIC DNA]</scope>
    <source>
        <strain evidence="1 2">LMG 21607</strain>
    </source>
</reference>
<dbReference type="SUPFAM" id="SSF53756">
    <property type="entry name" value="UDP-Glycosyltransferase/glycogen phosphorylase"/>
    <property type="match status" value="1"/>
</dbReference>
<proteinExistence type="predicted"/>
<evidence type="ECO:0000313" key="2">
    <source>
        <dbReference type="Proteomes" id="UP000182476"/>
    </source>
</evidence>
<organism evidence="1 2">
    <name type="scientific">Pseudomonas mandelii</name>
    <dbReference type="NCBI Taxonomy" id="75612"/>
    <lineage>
        <taxon>Bacteria</taxon>
        <taxon>Pseudomonadati</taxon>
        <taxon>Pseudomonadota</taxon>
        <taxon>Gammaproteobacteria</taxon>
        <taxon>Pseudomonadales</taxon>
        <taxon>Pseudomonadaceae</taxon>
        <taxon>Pseudomonas</taxon>
    </lineage>
</organism>
<keyword evidence="2" id="KW-1185">Reference proteome</keyword>
<dbReference type="InterPro" id="IPR050194">
    <property type="entry name" value="Glycosyltransferase_grp1"/>
</dbReference>
<dbReference type="Proteomes" id="UP000182476">
    <property type="component" value="Chromosome I"/>
</dbReference>
<dbReference type="Gene3D" id="3.40.50.2000">
    <property type="entry name" value="Glycogen Phosphorylase B"/>
    <property type="match status" value="1"/>
</dbReference>
<gene>
    <name evidence="1" type="ORF">SAMN04489801_0247</name>
</gene>
<accession>A0ABY0V9E8</accession>
<dbReference type="PANTHER" id="PTHR45947">
    <property type="entry name" value="SULFOQUINOVOSYL TRANSFERASE SQD2"/>
    <property type="match status" value="1"/>
</dbReference>